<sequence length="419" mass="46132">MSTPTPPTLQKPKHVKYWLRCLRTCLPTDYTSTDLNRLTLGFFCIAALDLLGCLHTETTEEERAGWIDWVYKNQLPAGGFRGSPATDLGEGGSGSEWDPPIVPASFFALATLVSLGDGLGRVKKRALLELLPKVQRKDGSFGEWLGGDGQIIGGSDMRFVYCAVAIRWILRGREGKGVVEGIEDIDVEGVVSFIRSAESHEHGISDKAFGEAHAGLTYCAIGALALLGRLHPTSDGLSAHANILRWLTSRQVPSQAQDELRNEEYVHQIANGTEQEIAAGAVITYGADGKPLWAGFNGRCNKQSDTCYSFWVCGSLDVIPPTSNRHLRLTEPQMMRKLHLIDFDSNRRFLLEKTQHFIGGFSKLPVPGTPPDILHSFMGLASLALMREEGLNRLDPTLCISMQAKERLVNMDWWRGVAA</sequence>
<dbReference type="GO" id="GO:0004662">
    <property type="term" value="F:CAAX-protein geranylgeranyltransferase activity"/>
    <property type="evidence" value="ECO:0007669"/>
    <property type="project" value="TreeGrafter"/>
</dbReference>
<dbReference type="Proteomes" id="UP001412239">
    <property type="component" value="Unassembled WGS sequence"/>
</dbReference>
<dbReference type="PANTHER" id="PTHR11774:SF4">
    <property type="entry name" value="GERANYLGERANYL TRANSFERASE TYPE-1 SUBUNIT BETA"/>
    <property type="match status" value="1"/>
</dbReference>
<keyword evidence="6" id="KW-0677">Repeat</keyword>
<evidence type="ECO:0000256" key="6">
    <source>
        <dbReference type="ARBA" id="ARBA00022737"/>
    </source>
</evidence>
<feature type="domain" description="Prenyltransferase alpha-alpha toroid" evidence="8">
    <location>
        <begin position="9"/>
        <end position="400"/>
    </location>
</feature>
<organism evidence="9 10">
    <name type="scientific">Tuber aestivum</name>
    <name type="common">summer truffle</name>
    <dbReference type="NCBI Taxonomy" id="59557"/>
    <lineage>
        <taxon>Eukaryota</taxon>
        <taxon>Fungi</taxon>
        <taxon>Dikarya</taxon>
        <taxon>Ascomycota</taxon>
        <taxon>Pezizomycotina</taxon>
        <taxon>Pezizomycetes</taxon>
        <taxon>Pezizales</taxon>
        <taxon>Tuberaceae</taxon>
        <taxon>Tuber</taxon>
    </lineage>
</organism>
<evidence type="ECO:0000313" key="10">
    <source>
        <dbReference type="Proteomes" id="UP001412239"/>
    </source>
</evidence>
<dbReference type="GO" id="GO:0046872">
    <property type="term" value="F:metal ion binding"/>
    <property type="evidence" value="ECO:0007669"/>
    <property type="project" value="UniProtKB-KW"/>
</dbReference>
<keyword evidence="4" id="KW-0808">Transferase</keyword>
<dbReference type="InterPro" id="IPR001330">
    <property type="entry name" value="Prenyltrans"/>
</dbReference>
<proteinExistence type="inferred from homology"/>
<dbReference type="Pfam" id="PF00432">
    <property type="entry name" value="Prenyltrans"/>
    <property type="match status" value="1"/>
</dbReference>
<accession>A0A292Q3E0</accession>
<dbReference type="AlphaFoldDB" id="A0A292Q3E0"/>
<keyword evidence="5" id="KW-0479">Metal-binding</keyword>
<evidence type="ECO:0000259" key="8">
    <source>
        <dbReference type="Pfam" id="PF00432"/>
    </source>
</evidence>
<dbReference type="InterPro" id="IPR008930">
    <property type="entry name" value="Terpenoid_cyclase/PrenylTrfase"/>
</dbReference>
<reference evidence="9" key="1">
    <citation type="submission" date="2015-10" db="EMBL/GenBank/DDBJ databases">
        <authorList>
            <person name="Regsiter A."/>
            <person name="william w."/>
        </authorList>
    </citation>
    <scope>NUCLEOTIDE SEQUENCE</scope>
    <source>
        <strain evidence="9">Montdore</strain>
    </source>
</reference>
<dbReference type="PANTHER" id="PTHR11774">
    <property type="entry name" value="GERANYLGERANYL TRANSFERASE TYPE BETA SUBUNIT"/>
    <property type="match status" value="1"/>
</dbReference>
<evidence type="ECO:0000313" key="9">
    <source>
        <dbReference type="EMBL" id="CUS13243.1"/>
    </source>
</evidence>
<dbReference type="GO" id="GO:0005953">
    <property type="term" value="C:CAAX-protein geranylgeranyltransferase complex"/>
    <property type="evidence" value="ECO:0007669"/>
    <property type="project" value="TreeGrafter"/>
</dbReference>
<name>A0A292Q3E0_9PEZI</name>
<dbReference type="Gene3D" id="1.50.10.20">
    <property type="match status" value="1"/>
</dbReference>
<evidence type="ECO:0000256" key="4">
    <source>
        <dbReference type="ARBA" id="ARBA00022679"/>
    </source>
</evidence>
<protein>
    <recommendedName>
        <fullName evidence="8">Prenyltransferase alpha-alpha toroid domain-containing protein</fullName>
    </recommendedName>
</protein>
<evidence type="ECO:0000256" key="7">
    <source>
        <dbReference type="ARBA" id="ARBA00022833"/>
    </source>
</evidence>
<evidence type="ECO:0000256" key="5">
    <source>
        <dbReference type="ARBA" id="ARBA00022723"/>
    </source>
</evidence>
<evidence type="ECO:0000256" key="3">
    <source>
        <dbReference type="ARBA" id="ARBA00022602"/>
    </source>
</evidence>
<comment type="similarity">
    <text evidence="2">Belongs to the protein prenyltransferase subunit beta family.</text>
</comment>
<dbReference type="InterPro" id="IPR045089">
    <property type="entry name" value="PGGT1B-like"/>
</dbReference>
<comment type="cofactor">
    <cofactor evidence="1">
        <name>Zn(2+)</name>
        <dbReference type="ChEBI" id="CHEBI:29105"/>
    </cofactor>
</comment>
<keyword evidence="10" id="KW-1185">Reference proteome</keyword>
<dbReference type="SUPFAM" id="SSF48239">
    <property type="entry name" value="Terpenoid cyclases/Protein prenyltransferases"/>
    <property type="match status" value="1"/>
</dbReference>
<evidence type="ECO:0000256" key="1">
    <source>
        <dbReference type="ARBA" id="ARBA00001947"/>
    </source>
</evidence>
<dbReference type="EMBL" id="LN890976">
    <property type="protein sequence ID" value="CUS13243.1"/>
    <property type="molecule type" value="Genomic_DNA"/>
</dbReference>
<keyword evidence="7" id="KW-0862">Zinc</keyword>
<evidence type="ECO:0000256" key="2">
    <source>
        <dbReference type="ARBA" id="ARBA00010497"/>
    </source>
</evidence>
<keyword evidence="3" id="KW-0637">Prenyltransferase</keyword>
<gene>
    <name evidence="9" type="ORF">GSTUAT00002690001</name>
</gene>